<reference evidence="2" key="1">
    <citation type="submission" date="2023-07" db="EMBL/GenBank/DDBJ databases">
        <title>30 novel species of actinomycetes from the DSMZ collection.</title>
        <authorList>
            <person name="Nouioui I."/>
        </authorList>
    </citation>
    <scope>NUCLEOTIDE SEQUENCE [LARGE SCALE GENOMIC DNA]</scope>
    <source>
        <strain evidence="2">DSM 44915</strain>
    </source>
</reference>
<gene>
    <name evidence="1" type="ORF">RM844_13140</name>
</gene>
<comment type="caution">
    <text evidence="1">The sequence shown here is derived from an EMBL/GenBank/DDBJ whole genome shotgun (WGS) entry which is preliminary data.</text>
</comment>
<proteinExistence type="predicted"/>
<evidence type="ECO:0000313" key="1">
    <source>
        <dbReference type="EMBL" id="MDT0267231.1"/>
    </source>
</evidence>
<evidence type="ECO:0000313" key="2">
    <source>
        <dbReference type="Proteomes" id="UP001183410"/>
    </source>
</evidence>
<accession>A0ABU2JR50</accession>
<organism evidence="1 2">
    <name type="scientific">Streptomyces chisholmiae</name>
    <dbReference type="NCBI Taxonomy" id="3075540"/>
    <lineage>
        <taxon>Bacteria</taxon>
        <taxon>Bacillati</taxon>
        <taxon>Actinomycetota</taxon>
        <taxon>Actinomycetes</taxon>
        <taxon>Kitasatosporales</taxon>
        <taxon>Streptomycetaceae</taxon>
        <taxon>Streptomyces</taxon>
    </lineage>
</organism>
<protein>
    <submittedName>
        <fullName evidence="1">Uncharacterized protein</fullName>
    </submittedName>
</protein>
<dbReference type="RefSeq" id="WP_311667616.1">
    <property type="nucleotide sequence ID" value="NZ_JAVREO010000007.1"/>
</dbReference>
<keyword evidence="2" id="KW-1185">Reference proteome</keyword>
<name>A0ABU2JR50_9ACTN</name>
<dbReference type="Proteomes" id="UP001183410">
    <property type="component" value="Unassembled WGS sequence"/>
</dbReference>
<dbReference type="EMBL" id="JAVREO010000007">
    <property type="protein sequence ID" value="MDT0267231.1"/>
    <property type="molecule type" value="Genomic_DNA"/>
</dbReference>
<sequence length="229" mass="24764">MDRGFLELGRRAGAPVRLPLPAEEGPGLPVDALRVELAHAATTPERRARIWGAAVRRAQGDGEPWVTVVVGFAVPVLRRVVSRIPRGVVERGEVEQEMLAAVVAAVRAVDPAGAGVDRELFRAADRAAHRAAYAARRRAETTAAGAAVDRPVPEAAAGVVAGDEYGVLREAVRAGALTCRQARLIGRTRVGGESMTALAHEWRASRRQLYRYREQAERGLVAYLARSWR</sequence>